<dbReference type="KEGG" id="moc:BB934_18795"/>
<dbReference type="SMART" id="SM00822">
    <property type="entry name" value="PKS_KR"/>
    <property type="match status" value="1"/>
</dbReference>
<protein>
    <submittedName>
        <fullName evidence="4">Oxidoreductase</fullName>
    </submittedName>
</protein>
<sequence>MPETAKPFAIVTGASSGIGYELAKLCAQKGYDLLVAADRAAIHDAAKEFRTLGAKVEAVEVDLSNPEGVDKLYAAAKGRPVDALLANAGHGLGHAFLDQDFAEARHVIDTNITGTIYLLQKVGRDMRTKGEGKILITGSIAGFMPGTFQAVYNGTKAFIDSFSFALRAELKDSGVTVTCLMPGATETEFFERAGMEDTQVGQAKKDDPAYVAKVGFDAMMNGEGDVVSGWKNKFTTILANVTPAGMLAEQHRKMAEPGSGKR</sequence>
<evidence type="ECO:0000256" key="1">
    <source>
        <dbReference type="ARBA" id="ARBA00006484"/>
    </source>
</evidence>
<dbReference type="EMBL" id="CP016616">
    <property type="protein sequence ID" value="ANY80023.1"/>
    <property type="molecule type" value="Genomic_DNA"/>
</dbReference>
<dbReference type="Gene3D" id="3.40.50.720">
    <property type="entry name" value="NAD(P)-binding Rossmann-like Domain"/>
    <property type="match status" value="1"/>
</dbReference>
<dbReference type="SUPFAM" id="SSF51735">
    <property type="entry name" value="NAD(P)-binding Rossmann-fold domains"/>
    <property type="match status" value="1"/>
</dbReference>
<dbReference type="AlphaFoldDB" id="A0A1B2EJ43"/>
<gene>
    <name evidence="4" type="ORF">BB934_18795</name>
</gene>
<dbReference type="PIRSF" id="PIRSF000126">
    <property type="entry name" value="11-beta-HSD1"/>
    <property type="match status" value="1"/>
</dbReference>
<dbReference type="PROSITE" id="PS00061">
    <property type="entry name" value="ADH_SHORT"/>
    <property type="match status" value="1"/>
</dbReference>
<dbReference type="InterPro" id="IPR002347">
    <property type="entry name" value="SDR_fam"/>
</dbReference>
<dbReference type="InterPro" id="IPR057326">
    <property type="entry name" value="KR_dom"/>
</dbReference>
<organism evidence="4">
    <name type="scientific">Microvirga ossetica</name>
    <dbReference type="NCBI Taxonomy" id="1882682"/>
    <lineage>
        <taxon>Bacteria</taxon>
        <taxon>Pseudomonadati</taxon>
        <taxon>Pseudomonadota</taxon>
        <taxon>Alphaproteobacteria</taxon>
        <taxon>Hyphomicrobiales</taxon>
        <taxon>Methylobacteriaceae</taxon>
        <taxon>Microvirga</taxon>
    </lineage>
</organism>
<evidence type="ECO:0000313" key="4">
    <source>
        <dbReference type="EMBL" id="ANY80023.1"/>
    </source>
</evidence>
<dbReference type="InterPro" id="IPR020904">
    <property type="entry name" value="Sc_DH/Rdtase_CS"/>
</dbReference>
<dbReference type="GO" id="GO:0016491">
    <property type="term" value="F:oxidoreductase activity"/>
    <property type="evidence" value="ECO:0007669"/>
    <property type="project" value="UniProtKB-KW"/>
</dbReference>
<feature type="domain" description="Ketoreductase" evidence="3">
    <location>
        <begin position="7"/>
        <end position="187"/>
    </location>
</feature>
<keyword evidence="2" id="KW-0560">Oxidoreductase</keyword>
<dbReference type="RefSeq" id="WP_099511034.1">
    <property type="nucleotide sequence ID" value="NZ_CP016616.1"/>
</dbReference>
<evidence type="ECO:0000256" key="2">
    <source>
        <dbReference type="ARBA" id="ARBA00023002"/>
    </source>
</evidence>
<dbReference type="OrthoDB" id="9808814at2"/>
<dbReference type="Pfam" id="PF00106">
    <property type="entry name" value="adh_short"/>
    <property type="match status" value="1"/>
</dbReference>
<dbReference type="PANTHER" id="PTHR43391:SF12">
    <property type="entry name" value="OXIDOREDUCTASE EPHD-RELATED"/>
    <property type="match status" value="1"/>
</dbReference>
<proteinExistence type="inferred from homology"/>
<dbReference type="PANTHER" id="PTHR43391">
    <property type="entry name" value="RETINOL DEHYDROGENASE-RELATED"/>
    <property type="match status" value="1"/>
</dbReference>
<accession>A0A1B2EJ43</accession>
<name>A0A1B2EJ43_9HYPH</name>
<dbReference type="CDD" id="cd05233">
    <property type="entry name" value="SDR_c"/>
    <property type="match status" value="1"/>
</dbReference>
<reference evidence="4" key="1">
    <citation type="submission" date="2016-07" db="EMBL/GenBank/DDBJ databases">
        <title>Microvirga ossetica sp. nov. a new species of rhizobia isolated from root nodules of the legume species Vicia alpestris Steven originated from North Ossetia region in the Caucasus.</title>
        <authorList>
            <person name="Safronova V.I."/>
            <person name="Kuznetsova I.G."/>
            <person name="Sazanova A.L."/>
            <person name="Belimov A."/>
            <person name="Andronov E."/>
            <person name="Osledkin Y.S."/>
            <person name="Onishchuk O.P."/>
            <person name="Kurchak O.N."/>
            <person name="Shaposhnikov A.I."/>
            <person name="Willems A."/>
            <person name="Tikhonovich I.A."/>
        </authorList>
    </citation>
    <scope>NUCLEOTIDE SEQUENCE [LARGE SCALE GENOMIC DNA]</scope>
    <source>
        <strain evidence="4">V5/3M</strain>
    </source>
</reference>
<dbReference type="PRINTS" id="PR00081">
    <property type="entry name" value="GDHRDH"/>
</dbReference>
<evidence type="ECO:0000259" key="3">
    <source>
        <dbReference type="SMART" id="SM00822"/>
    </source>
</evidence>
<comment type="similarity">
    <text evidence="1">Belongs to the short-chain dehydrogenases/reductases (SDR) family.</text>
</comment>
<dbReference type="InterPro" id="IPR036291">
    <property type="entry name" value="NAD(P)-bd_dom_sf"/>
</dbReference>